<evidence type="ECO:0000256" key="3">
    <source>
        <dbReference type="PROSITE-ProRule" id="PRU00221"/>
    </source>
</evidence>
<dbReference type="InterPro" id="IPR015943">
    <property type="entry name" value="WD40/YVTN_repeat-like_dom_sf"/>
</dbReference>
<evidence type="ECO:0000256" key="2">
    <source>
        <dbReference type="ARBA" id="ARBA00022737"/>
    </source>
</evidence>
<feature type="repeat" description="WD" evidence="3">
    <location>
        <begin position="1331"/>
        <end position="1372"/>
    </location>
</feature>
<organism evidence="6 7">
    <name type="scientific">Apiosordaria backusii</name>
    <dbReference type="NCBI Taxonomy" id="314023"/>
    <lineage>
        <taxon>Eukaryota</taxon>
        <taxon>Fungi</taxon>
        <taxon>Dikarya</taxon>
        <taxon>Ascomycota</taxon>
        <taxon>Pezizomycotina</taxon>
        <taxon>Sordariomycetes</taxon>
        <taxon>Sordariomycetidae</taxon>
        <taxon>Sordariales</taxon>
        <taxon>Lasiosphaeriaceae</taxon>
        <taxon>Apiosordaria</taxon>
    </lineage>
</organism>
<dbReference type="SUPFAM" id="SSF50978">
    <property type="entry name" value="WD40 repeat-like"/>
    <property type="match status" value="2"/>
</dbReference>
<dbReference type="InterPro" id="IPR056884">
    <property type="entry name" value="NPHP3-like_N"/>
</dbReference>
<keyword evidence="1 3" id="KW-0853">WD repeat</keyword>
<dbReference type="InterPro" id="IPR029058">
    <property type="entry name" value="AB_hydrolase_fold"/>
</dbReference>
<dbReference type="SUPFAM" id="SSF53474">
    <property type="entry name" value="alpha/beta-Hydrolases"/>
    <property type="match status" value="1"/>
</dbReference>
<feature type="repeat" description="WD" evidence="3">
    <location>
        <begin position="995"/>
        <end position="1036"/>
    </location>
</feature>
<dbReference type="Pfam" id="PF00400">
    <property type="entry name" value="WD40"/>
    <property type="match status" value="7"/>
</dbReference>
<feature type="compositionally biased region" description="Basic and acidic residues" evidence="4">
    <location>
        <begin position="14"/>
        <end position="32"/>
    </location>
</feature>
<sequence>MRQPFPSFRKRFKRDSSKDRGGPNQQEQRDRNAPTATLVASTYIPSADARPQTPSPDSTFARPGHAVTTSPLSISLLAVSTSPSQLLREGPQLGLHIIYDSGSTSGHVAEVDFVAVHGLNFKRSRHHTWETWTKDGKLWLRDFLPTALGGRPVRVMLFGYNSSPTLQSAAIKLDDHARSLLQWLSLKRKDAPQRPLVFIAHSMGGLVVKQALVEATLDPSYKPIVEASRLLVFFATPHQGGNYASVGDVVARIVKAGQSRPGNDLLDALKKHSDDATRRFEQSRHLFDSSLAVSFFEGMQYGAMGIIVERKSATLNLPGSREKQVVVNADHSLICKFDSPDDPQCQLVLGTIAEQLECALKLDQLSEKDQQCLRQLRLTDPHIDKLRIERTKGGLLQDSYRWVLNNPDFQQWHDHPESRLLWVKGDPGKGKTMLLCGIIDELNKSTNHVLSFFFCQAADSRINNATAVLRSLIYMLVNQQTSLLPHVRGEYDRAGEILFKDANTWDTLLKIFTSILRDPDLKMAYLVIDALDECVTDRAQLLEFIIEKSSISPHVKWIVSSRNWPQIEGLLERVTQKSILSLELNAESVGAAVNAYIRHKVDRLAGFRKYDASTKEAVQDYLSSHASSTFLWVALVCQALEDPDVLDWDTLEMLRTFPTGLDALYARMVHQIQESRNQLICKHILATVALVRRPISIQELTALVKLPDSISTHQDRLEIIIKVCGSFLTLRTQIIYFVHQSAQDFLLGKATHQASRDAFNWVFPLGTEDVNNIIFSKSLTTLSTVLRRDIYDLKAPGFPIDKVQTPSPDPLATVRYSCVFWVDHLRDSISNKHSAQRNIQDSVQTFLEQKYLYWLEALGLLRAMPDGVIAITQLRGLLDHTDQRQLKTLVHDAHRFALSYRWIIEQAPLQAYISALVFAPACTLVKKFKAEEPDWISTKPVVEADWNACLQTLEGHSDSVYSVAFSADGRQLASGSYDNTVKIWDPASGQCLQTLEGHSDSVYSVAFSADGRQLASGSYDNTVKIWDPTSGQCLQTLKGHSNSVNSVVFSADSRQLASGSGDKTVKIWDPASGQCLQTLEGHSNWVNSVVFSADGRQLASGSDDNTVKIWDPASGQCLQTLEGHSNWVNSVVFSADGRQLASGSYDNTVKIWDPTSGQCLQTLKGHSNSVNSVVFSADSRQLASGSGDKTVKIWDPASGQCLQTLEGHSDWVNSVVFSADGRQLASGSGDKTVKIWDPASGQCLQTLEGHSDWVNSVVFSADGRQLASGSYDKTVKIWDPASGQCLQTLEGHSHWVNSVAFSADSRQLASGSGDKTVKIWDPASGQCLQTLEGHSNWVNSVVFSADGRQLASGSDDNTVKIWDPTSGQCLQTLKGHSNSVNSVVFSADSRQLASGSGDKTVKIWDPASGQCLQTLEGHSDWVNSVVFSADGRQLASGSYDKTVKIWDPASGQCLQTLEGYSIWVTSVAFAFSADPANGPERHGYRLGKDKTWILCNGRNVLWLPPEYRPSRFAVQGRMVAISCISGRTFTVGFSRDI</sequence>
<comment type="caution">
    <text evidence="6">The sequence shown here is derived from an EMBL/GenBank/DDBJ whole genome shotgun (WGS) entry which is preliminary data.</text>
</comment>
<dbReference type="InterPro" id="IPR053299">
    <property type="entry name" value="ASTRA_WD_repeat"/>
</dbReference>
<dbReference type="SUPFAM" id="SSF52540">
    <property type="entry name" value="P-loop containing nucleoside triphosphate hydrolases"/>
    <property type="match status" value="1"/>
</dbReference>
<dbReference type="InterPro" id="IPR036322">
    <property type="entry name" value="WD40_repeat_dom_sf"/>
</dbReference>
<evidence type="ECO:0000259" key="5">
    <source>
        <dbReference type="PROSITE" id="PS50837"/>
    </source>
</evidence>
<dbReference type="InterPro" id="IPR054471">
    <property type="entry name" value="GPIID_WHD"/>
</dbReference>
<dbReference type="Pfam" id="PF24883">
    <property type="entry name" value="NPHP3_N"/>
    <property type="match status" value="1"/>
</dbReference>
<evidence type="ECO:0000313" key="7">
    <source>
        <dbReference type="Proteomes" id="UP001172159"/>
    </source>
</evidence>
<name>A0AA40EXF0_9PEZI</name>
<dbReference type="Gene3D" id="2.130.10.10">
    <property type="entry name" value="YVTN repeat-like/Quinoprotein amine dehydrogenase"/>
    <property type="match status" value="6"/>
</dbReference>
<reference evidence="6" key="1">
    <citation type="submission" date="2023-06" db="EMBL/GenBank/DDBJ databases">
        <title>Genome-scale phylogeny and comparative genomics of the fungal order Sordariales.</title>
        <authorList>
            <consortium name="Lawrence Berkeley National Laboratory"/>
            <person name="Hensen N."/>
            <person name="Bonometti L."/>
            <person name="Westerberg I."/>
            <person name="Brannstrom I.O."/>
            <person name="Guillou S."/>
            <person name="Cros-Aarteil S."/>
            <person name="Calhoun S."/>
            <person name="Haridas S."/>
            <person name="Kuo A."/>
            <person name="Mondo S."/>
            <person name="Pangilinan J."/>
            <person name="Riley R."/>
            <person name="Labutti K."/>
            <person name="Andreopoulos B."/>
            <person name="Lipzen A."/>
            <person name="Chen C."/>
            <person name="Yanf M."/>
            <person name="Daum C."/>
            <person name="Ng V."/>
            <person name="Clum A."/>
            <person name="Steindorff A."/>
            <person name="Ohm R."/>
            <person name="Martin F."/>
            <person name="Silar P."/>
            <person name="Natvig D."/>
            <person name="Lalanne C."/>
            <person name="Gautier V."/>
            <person name="Ament-Velasquez S.L."/>
            <person name="Kruys A."/>
            <person name="Hutchinson M.I."/>
            <person name="Powell A.J."/>
            <person name="Barry K."/>
            <person name="Miller A.N."/>
            <person name="Grigoriev I.V."/>
            <person name="Debuchy R."/>
            <person name="Gladieux P."/>
            <person name="Thoren M.H."/>
            <person name="Johannesson H."/>
        </authorList>
    </citation>
    <scope>NUCLEOTIDE SEQUENCE</scope>
    <source>
        <strain evidence="6">CBS 540.89</strain>
    </source>
</reference>
<evidence type="ECO:0000313" key="6">
    <source>
        <dbReference type="EMBL" id="KAK0747323.1"/>
    </source>
</evidence>
<gene>
    <name evidence="6" type="ORF">B0T21DRAFT_322159</name>
</gene>
<dbReference type="FunFam" id="2.130.10.10:FF:000228">
    <property type="entry name" value="COMPASS-like H3K4 histone methylase component WDR5A"/>
    <property type="match status" value="1"/>
</dbReference>
<dbReference type="InterPro" id="IPR007111">
    <property type="entry name" value="NACHT_NTPase"/>
</dbReference>
<dbReference type="Pfam" id="PF25173">
    <property type="entry name" value="Beta-prop_WDR3_1st"/>
    <property type="match status" value="1"/>
</dbReference>
<dbReference type="SMART" id="SM00320">
    <property type="entry name" value="WD40"/>
    <property type="match status" value="13"/>
</dbReference>
<evidence type="ECO:0000256" key="4">
    <source>
        <dbReference type="SAM" id="MobiDB-lite"/>
    </source>
</evidence>
<proteinExistence type="predicted"/>
<dbReference type="PROSITE" id="PS50082">
    <property type="entry name" value="WD_REPEATS_2"/>
    <property type="match status" value="12"/>
</dbReference>
<feature type="repeat" description="WD" evidence="3">
    <location>
        <begin position="1373"/>
        <end position="1414"/>
    </location>
</feature>
<dbReference type="FunFam" id="3.40.50.300:FF:001638">
    <property type="entry name" value="NACHT and WD40 domain protein"/>
    <property type="match status" value="1"/>
</dbReference>
<feature type="repeat" description="WD" evidence="3">
    <location>
        <begin position="1037"/>
        <end position="1078"/>
    </location>
</feature>
<feature type="repeat" description="WD" evidence="3">
    <location>
        <begin position="1079"/>
        <end position="1120"/>
    </location>
</feature>
<dbReference type="PROSITE" id="PS50837">
    <property type="entry name" value="NACHT"/>
    <property type="match status" value="1"/>
</dbReference>
<dbReference type="Proteomes" id="UP001172159">
    <property type="component" value="Unassembled WGS sequence"/>
</dbReference>
<feature type="repeat" description="WD" evidence="3">
    <location>
        <begin position="1289"/>
        <end position="1330"/>
    </location>
</feature>
<dbReference type="InterPro" id="IPR027417">
    <property type="entry name" value="P-loop_NTPase"/>
</dbReference>
<keyword evidence="2" id="KW-0677">Repeat</keyword>
<feature type="compositionally biased region" description="Polar residues" evidence="4">
    <location>
        <begin position="34"/>
        <end position="44"/>
    </location>
</feature>
<accession>A0AA40EXF0</accession>
<evidence type="ECO:0000256" key="1">
    <source>
        <dbReference type="ARBA" id="ARBA00022574"/>
    </source>
</evidence>
<dbReference type="PANTHER" id="PTHR44156">
    <property type="entry name" value="SUPERNUMERARY LIMBS, ISOFORM B-RELATED"/>
    <property type="match status" value="1"/>
</dbReference>
<feature type="repeat" description="WD" evidence="3">
    <location>
        <begin position="1415"/>
        <end position="1456"/>
    </location>
</feature>
<dbReference type="InterPro" id="IPR001680">
    <property type="entry name" value="WD40_rpt"/>
</dbReference>
<dbReference type="InterPro" id="IPR020472">
    <property type="entry name" value="WD40_PAC1"/>
</dbReference>
<dbReference type="Gene3D" id="3.40.50.1820">
    <property type="entry name" value="alpha/beta hydrolase"/>
    <property type="match status" value="1"/>
</dbReference>
<feature type="repeat" description="WD" evidence="3">
    <location>
        <begin position="1121"/>
        <end position="1162"/>
    </location>
</feature>
<dbReference type="PRINTS" id="PR00320">
    <property type="entry name" value="GPROTEINBRPT"/>
</dbReference>
<dbReference type="Gene3D" id="3.40.50.300">
    <property type="entry name" value="P-loop containing nucleotide triphosphate hydrolases"/>
    <property type="match status" value="1"/>
</dbReference>
<dbReference type="PROSITE" id="PS50294">
    <property type="entry name" value="WD_REPEATS_REGION"/>
    <property type="match status" value="12"/>
</dbReference>
<dbReference type="CDD" id="cd00200">
    <property type="entry name" value="WD40"/>
    <property type="match status" value="2"/>
</dbReference>
<feature type="repeat" description="WD" evidence="3">
    <location>
        <begin position="1163"/>
        <end position="1204"/>
    </location>
</feature>
<dbReference type="Pfam" id="PF22939">
    <property type="entry name" value="WHD_GPIID"/>
    <property type="match status" value="1"/>
</dbReference>
<keyword evidence="7" id="KW-1185">Reference proteome</keyword>
<feature type="repeat" description="WD" evidence="3">
    <location>
        <begin position="1247"/>
        <end position="1288"/>
    </location>
</feature>
<feature type="repeat" description="WD" evidence="3">
    <location>
        <begin position="953"/>
        <end position="994"/>
    </location>
</feature>
<dbReference type="EMBL" id="JAUKTV010000001">
    <property type="protein sequence ID" value="KAK0747323.1"/>
    <property type="molecule type" value="Genomic_DNA"/>
</dbReference>
<protein>
    <submittedName>
        <fullName evidence="6">WD40-repeat-containing domain protein</fullName>
    </submittedName>
</protein>
<feature type="domain" description="NACHT" evidence="5">
    <location>
        <begin position="419"/>
        <end position="642"/>
    </location>
</feature>
<feature type="region of interest" description="Disordered" evidence="4">
    <location>
        <begin position="1"/>
        <end position="65"/>
    </location>
</feature>
<dbReference type="GO" id="GO:0035097">
    <property type="term" value="C:histone methyltransferase complex"/>
    <property type="evidence" value="ECO:0007669"/>
    <property type="project" value="UniProtKB-ARBA"/>
</dbReference>
<feature type="repeat" description="WD" evidence="3">
    <location>
        <begin position="1205"/>
        <end position="1246"/>
    </location>
</feature>